<dbReference type="InterPro" id="IPR058059">
    <property type="entry name" value="PA3496-like"/>
</dbReference>
<dbReference type="RefSeq" id="WP_093474532.1">
    <property type="nucleotide sequence ID" value="NZ_FOUI01000005.1"/>
</dbReference>
<evidence type="ECO:0000256" key="1">
    <source>
        <dbReference type="SAM" id="MobiDB-lite"/>
    </source>
</evidence>
<proteinExistence type="predicted"/>
<feature type="region of interest" description="Disordered" evidence="1">
    <location>
        <begin position="1"/>
        <end position="27"/>
    </location>
</feature>
<accession>A0A1I4QY91</accession>
<feature type="compositionally biased region" description="Basic and acidic residues" evidence="1">
    <location>
        <begin position="16"/>
        <end position="27"/>
    </location>
</feature>
<evidence type="ECO:0000313" key="2">
    <source>
        <dbReference type="EMBL" id="SFM44680.1"/>
    </source>
</evidence>
<sequence>MIMDADETLDTAANSVRRERQRQQDKKRMAFRRAIEEYRASQALQAQCCDYPELLGGAYAGHQRRAR</sequence>
<dbReference type="EMBL" id="FOUI01000005">
    <property type="protein sequence ID" value="SFM44680.1"/>
    <property type="molecule type" value="Genomic_DNA"/>
</dbReference>
<dbReference type="OrthoDB" id="7019550at2"/>
<reference evidence="3" key="1">
    <citation type="submission" date="2016-10" db="EMBL/GenBank/DDBJ databases">
        <authorList>
            <person name="Varghese N."/>
            <person name="Submissions S."/>
        </authorList>
    </citation>
    <scope>NUCLEOTIDE SEQUENCE [LARGE SCALE GENOMIC DNA]</scope>
    <source>
        <strain evidence="3">DSM 24213</strain>
    </source>
</reference>
<organism evidence="2 3">
    <name type="scientific">Halopseudomonas yangmingensis</name>
    <dbReference type="NCBI Taxonomy" id="1720063"/>
    <lineage>
        <taxon>Bacteria</taxon>
        <taxon>Pseudomonadati</taxon>
        <taxon>Pseudomonadota</taxon>
        <taxon>Gammaproteobacteria</taxon>
        <taxon>Pseudomonadales</taxon>
        <taxon>Pseudomonadaceae</taxon>
        <taxon>Halopseudomonas</taxon>
    </lineage>
</organism>
<dbReference type="NCBIfam" id="NF046101">
    <property type="entry name" value="PA3496_fam"/>
    <property type="match status" value="1"/>
</dbReference>
<dbReference type="Proteomes" id="UP000243629">
    <property type="component" value="Unassembled WGS sequence"/>
</dbReference>
<evidence type="ECO:0000313" key="3">
    <source>
        <dbReference type="Proteomes" id="UP000243629"/>
    </source>
</evidence>
<name>A0A1I4QY91_9GAMM</name>
<gene>
    <name evidence="2" type="ORF">SAMN05216217_10596</name>
</gene>
<protein>
    <submittedName>
        <fullName evidence="2">Uncharacterized protein</fullName>
    </submittedName>
</protein>
<keyword evidence="3" id="KW-1185">Reference proteome</keyword>
<dbReference type="AlphaFoldDB" id="A0A1I4QY91"/>